<dbReference type="Proteomes" id="UP000399805">
    <property type="component" value="Unassembled WGS sequence"/>
</dbReference>
<feature type="compositionally biased region" description="Low complexity" evidence="1">
    <location>
        <begin position="365"/>
        <end position="383"/>
    </location>
</feature>
<dbReference type="InterPro" id="IPR052511">
    <property type="entry name" value="ATP-dep_Helicase"/>
</dbReference>
<keyword evidence="3" id="KW-0067">ATP-binding</keyword>
<protein>
    <submittedName>
        <fullName evidence="3">Helicase</fullName>
    </submittedName>
</protein>
<feature type="domain" description="Helicase ATP-binding" evidence="2">
    <location>
        <begin position="59"/>
        <end position="243"/>
    </location>
</feature>
<keyword evidence="3" id="KW-0547">Nucleotide-binding</keyword>
<evidence type="ECO:0000256" key="1">
    <source>
        <dbReference type="SAM" id="MobiDB-lite"/>
    </source>
</evidence>
<keyword evidence="3" id="KW-0378">Hydrolase</keyword>
<dbReference type="PANTHER" id="PTHR47962:SF5">
    <property type="entry name" value="ATP-DEPENDENT HELICASE LHR-RELATED"/>
    <property type="match status" value="1"/>
</dbReference>
<evidence type="ECO:0000313" key="4">
    <source>
        <dbReference type="Proteomes" id="UP000399805"/>
    </source>
</evidence>
<dbReference type="InterPro" id="IPR027417">
    <property type="entry name" value="P-loop_NTPase"/>
</dbReference>
<evidence type="ECO:0000259" key="2">
    <source>
        <dbReference type="PROSITE" id="PS51192"/>
    </source>
</evidence>
<organism evidence="3 4">
    <name type="scientific">Amycolatopsis camponoti</name>
    <dbReference type="NCBI Taxonomy" id="2606593"/>
    <lineage>
        <taxon>Bacteria</taxon>
        <taxon>Bacillati</taxon>
        <taxon>Actinomycetota</taxon>
        <taxon>Actinomycetes</taxon>
        <taxon>Pseudonocardiales</taxon>
        <taxon>Pseudonocardiaceae</taxon>
        <taxon>Amycolatopsis</taxon>
    </lineage>
</organism>
<reference evidence="3 4" key="1">
    <citation type="submission" date="2019-09" db="EMBL/GenBank/DDBJ databases">
        <authorList>
            <person name="Leyn A S."/>
        </authorList>
    </citation>
    <scope>NUCLEOTIDE SEQUENCE [LARGE SCALE GENOMIC DNA]</scope>
    <source>
        <strain evidence="3">AA231_1</strain>
    </source>
</reference>
<keyword evidence="4" id="KW-1185">Reference proteome</keyword>
<sequence length="447" mass="48138">MWPEPWLALNPAFEPGGSVGELVDRGLLHPDNRGIFRARATSSADGQEIAFHQHQVDAIEIAARRESYVLTTGTGSGKSMAYIVPIVDRVLREGSGRGVRAIIVYPMNALANSQRGELEKFLGKVAPKVTFKRYTGQESRAERDVILARPPDILLTNYVMLELMLTRPRERTSLITSARNLSFLVLDELHTYRGRQGADVAMLIRRLRGAVGAQHLQCVGTSATLAGPGTRAAQRAEVATLASRLFGTSIPAANIVGESLRRATVGESSSHRLTARVLASPPADQDALRRDDLAIWIEQTFGLGTDDEGSLSRLPPVRLQDAAGRLAELTGTDLATCARALRELCWPARSPATKTDALCSPSNFTSSSARATPPTSPSTVPNSDISRRTISAVLLRDRRGSRCSHSPSAANAVRISFLSPEKRVASGLNLVCSAAALSSRTTLRDCS</sequence>
<proteinExistence type="predicted"/>
<dbReference type="SMART" id="SM00487">
    <property type="entry name" value="DEXDc"/>
    <property type="match status" value="1"/>
</dbReference>
<dbReference type="CDD" id="cd17923">
    <property type="entry name" value="DEXHc_Hrq1-like"/>
    <property type="match status" value="1"/>
</dbReference>
<dbReference type="InterPro" id="IPR011545">
    <property type="entry name" value="DEAD/DEAH_box_helicase_dom"/>
</dbReference>
<dbReference type="InterPro" id="IPR014001">
    <property type="entry name" value="Helicase_ATP-bd"/>
</dbReference>
<feature type="region of interest" description="Disordered" evidence="1">
    <location>
        <begin position="357"/>
        <end position="384"/>
    </location>
</feature>
<dbReference type="EMBL" id="CABVGP010000002">
    <property type="protein sequence ID" value="VVJ21670.1"/>
    <property type="molecule type" value="Genomic_DNA"/>
</dbReference>
<accession>A0A6I8LX02</accession>
<dbReference type="GO" id="GO:0003677">
    <property type="term" value="F:DNA binding"/>
    <property type="evidence" value="ECO:0007669"/>
    <property type="project" value="TreeGrafter"/>
</dbReference>
<dbReference type="GO" id="GO:0005524">
    <property type="term" value="F:ATP binding"/>
    <property type="evidence" value="ECO:0007669"/>
    <property type="project" value="InterPro"/>
</dbReference>
<dbReference type="PROSITE" id="PS51192">
    <property type="entry name" value="HELICASE_ATP_BIND_1"/>
    <property type="match status" value="1"/>
</dbReference>
<dbReference type="Pfam" id="PF00270">
    <property type="entry name" value="DEAD"/>
    <property type="match status" value="1"/>
</dbReference>
<gene>
    <name evidence="3" type="ORF">AA23TX_06691</name>
</gene>
<dbReference type="GO" id="GO:0004386">
    <property type="term" value="F:helicase activity"/>
    <property type="evidence" value="ECO:0007669"/>
    <property type="project" value="UniProtKB-KW"/>
</dbReference>
<dbReference type="AlphaFoldDB" id="A0A6I8LX02"/>
<dbReference type="Gene3D" id="3.40.50.300">
    <property type="entry name" value="P-loop containing nucleotide triphosphate hydrolases"/>
    <property type="match status" value="1"/>
</dbReference>
<keyword evidence="3" id="KW-0347">Helicase</keyword>
<name>A0A6I8LX02_9PSEU</name>
<dbReference type="SUPFAM" id="SSF52540">
    <property type="entry name" value="P-loop containing nucleoside triphosphate hydrolases"/>
    <property type="match status" value="1"/>
</dbReference>
<dbReference type="GO" id="GO:0016887">
    <property type="term" value="F:ATP hydrolysis activity"/>
    <property type="evidence" value="ECO:0007669"/>
    <property type="project" value="TreeGrafter"/>
</dbReference>
<evidence type="ECO:0000313" key="3">
    <source>
        <dbReference type="EMBL" id="VVJ21670.1"/>
    </source>
</evidence>
<dbReference type="PANTHER" id="PTHR47962">
    <property type="entry name" value="ATP-DEPENDENT HELICASE LHR-RELATED-RELATED"/>
    <property type="match status" value="1"/>
</dbReference>